<evidence type="ECO:0000313" key="11">
    <source>
        <dbReference type="EnsemblMetazoa" id="CLYHEMP006312.1"/>
    </source>
</evidence>
<dbReference type="OrthoDB" id="6038175at2759"/>
<evidence type="ECO:0000256" key="1">
    <source>
        <dbReference type="ARBA" id="ARBA00004651"/>
    </source>
</evidence>
<dbReference type="SUPFAM" id="SSF81321">
    <property type="entry name" value="Family A G protein-coupled receptor-like"/>
    <property type="match status" value="1"/>
</dbReference>
<evidence type="ECO:0000256" key="9">
    <source>
        <dbReference type="SAM" id="Phobius"/>
    </source>
</evidence>
<dbReference type="EnsemblMetazoa" id="CLYHEMT006312.1">
    <property type="protein sequence ID" value="CLYHEMP006312.1"/>
    <property type="gene ID" value="CLYHEMG006312"/>
</dbReference>
<comment type="subcellular location">
    <subcellularLocation>
        <location evidence="1">Cell membrane</location>
        <topology evidence="1">Multi-pass membrane protein</topology>
    </subcellularLocation>
</comment>
<accession>A0A7M5V582</accession>
<keyword evidence="8" id="KW-0807">Transducer</keyword>
<dbReference type="CDD" id="cd00637">
    <property type="entry name" value="7tm_classA_rhodopsin-like"/>
    <property type="match status" value="1"/>
</dbReference>
<evidence type="ECO:0000313" key="12">
    <source>
        <dbReference type="Proteomes" id="UP000594262"/>
    </source>
</evidence>
<feature type="domain" description="G-protein coupled receptors family 1 profile" evidence="10">
    <location>
        <begin position="1"/>
        <end position="110"/>
    </location>
</feature>
<feature type="transmembrane region" description="Helical" evidence="9">
    <location>
        <begin position="91"/>
        <end position="113"/>
    </location>
</feature>
<feature type="transmembrane region" description="Helical" evidence="9">
    <location>
        <begin position="60"/>
        <end position="85"/>
    </location>
</feature>
<evidence type="ECO:0000256" key="4">
    <source>
        <dbReference type="ARBA" id="ARBA00022989"/>
    </source>
</evidence>
<keyword evidence="5" id="KW-0297">G-protein coupled receptor</keyword>
<keyword evidence="4 9" id="KW-1133">Transmembrane helix</keyword>
<proteinExistence type="predicted"/>
<evidence type="ECO:0000259" key="10">
    <source>
        <dbReference type="PROSITE" id="PS50262"/>
    </source>
</evidence>
<evidence type="ECO:0000256" key="3">
    <source>
        <dbReference type="ARBA" id="ARBA00022692"/>
    </source>
</evidence>
<dbReference type="GO" id="GO:0005886">
    <property type="term" value="C:plasma membrane"/>
    <property type="evidence" value="ECO:0007669"/>
    <property type="project" value="UniProtKB-SubCell"/>
</dbReference>
<organism evidence="11 12">
    <name type="scientific">Clytia hemisphaerica</name>
    <dbReference type="NCBI Taxonomy" id="252671"/>
    <lineage>
        <taxon>Eukaryota</taxon>
        <taxon>Metazoa</taxon>
        <taxon>Cnidaria</taxon>
        <taxon>Hydrozoa</taxon>
        <taxon>Hydroidolina</taxon>
        <taxon>Leptothecata</taxon>
        <taxon>Obeliida</taxon>
        <taxon>Clytiidae</taxon>
        <taxon>Clytia</taxon>
    </lineage>
</organism>
<keyword evidence="7" id="KW-0675">Receptor</keyword>
<keyword evidence="6 9" id="KW-0472">Membrane</keyword>
<name>A0A7M5V582_9CNID</name>
<dbReference type="Gene3D" id="1.20.1070.10">
    <property type="entry name" value="Rhodopsin 7-helix transmembrane proteins"/>
    <property type="match status" value="1"/>
</dbReference>
<keyword evidence="2" id="KW-1003">Cell membrane</keyword>
<evidence type="ECO:0000256" key="8">
    <source>
        <dbReference type="ARBA" id="ARBA00023224"/>
    </source>
</evidence>
<dbReference type="PANTHER" id="PTHR24228">
    <property type="entry name" value="B2 BRADYKININ RECEPTOR/ANGIOTENSIN II RECEPTOR"/>
    <property type="match status" value="1"/>
</dbReference>
<keyword evidence="12" id="KW-1185">Reference proteome</keyword>
<dbReference type="GO" id="GO:0004930">
    <property type="term" value="F:G protein-coupled receptor activity"/>
    <property type="evidence" value="ECO:0007669"/>
    <property type="project" value="UniProtKB-KW"/>
</dbReference>
<evidence type="ECO:0000256" key="2">
    <source>
        <dbReference type="ARBA" id="ARBA00022475"/>
    </source>
</evidence>
<protein>
    <recommendedName>
        <fullName evidence="10">G-protein coupled receptors family 1 profile domain-containing protein</fullName>
    </recommendedName>
</protein>
<sequence>MASLGSCIGGLFILAANTMLYRSVKRQCQSIITTLVEPTEIEQQKRRNNIRKRQLRSLKICIYIAGSYLLTWFPLMVTVVLQIILEFNKDIVFIMIILGFSNGIWDVVIYFHLNRTSRKRLFKLLRLRTTKADLESSNGTANVSKRQTTTTF</sequence>
<dbReference type="PROSITE" id="PS50262">
    <property type="entry name" value="G_PROTEIN_RECEP_F1_2"/>
    <property type="match status" value="1"/>
</dbReference>
<evidence type="ECO:0000256" key="5">
    <source>
        <dbReference type="ARBA" id="ARBA00023040"/>
    </source>
</evidence>
<dbReference type="AlphaFoldDB" id="A0A7M5V582"/>
<evidence type="ECO:0000256" key="7">
    <source>
        <dbReference type="ARBA" id="ARBA00023170"/>
    </source>
</evidence>
<keyword evidence="3 9" id="KW-0812">Transmembrane</keyword>
<dbReference type="Proteomes" id="UP000594262">
    <property type="component" value="Unplaced"/>
</dbReference>
<dbReference type="PANTHER" id="PTHR24228:SF59">
    <property type="entry name" value="NEUROPEPTIDE RECEPTOR 15"/>
    <property type="match status" value="1"/>
</dbReference>
<reference evidence="11" key="1">
    <citation type="submission" date="2021-01" db="UniProtKB">
        <authorList>
            <consortium name="EnsemblMetazoa"/>
        </authorList>
    </citation>
    <scope>IDENTIFICATION</scope>
</reference>
<evidence type="ECO:0000256" key="6">
    <source>
        <dbReference type="ARBA" id="ARBA00023136"/>
    </source>
</evidence>
<dbReference type="InterPro" id="IPR017452">
    <property type="entry name" value="GPCR_Rhodpsn_7TM"/>
</dbReference>